<keyword evidence="2" id="KW-1185">Reference proteome</keyword>
<sequence length="88" mass="10244">MQRKVTANARMGSDESWWRYLNRILHCVSSTTDGKYGAIQEIEVESVSYLETAGNSEKPIHRKMTVFMLRLTWFLISICGRILFQVED</sequence>
<gene>
    <name evidence="1" type="ORF">LOK49_LG11G01416</name>
</gene>
<name>A0ACC0G654_9ERIC</name>
<accession>A0ACC0G654</accession>
<organism evidence="1 2">
    <name type="scientific">Camellia lanceoleosa</name>
    <dbReference type="NCBI Taxonomy" id="1840588"/>
    <lineage>
        <taxon>Eukaryota</taxon>
        <taxon>Viridiplantae</taxon>
        <taxon>Streptophyta</taxon>
        <taxon>Embryophyta</taxon>
        <taxon>Tracheophyta</taxon>
        <taxon>Spermatophyta</taxon>
        <taxon>Magnoliopsida</taxon>
        <taxon>eudicotyledons</taxon>
        <taxon>Gunneridae</taxon>
        <taxon>Pentapetalae</taxon>
        <taxon>asterids</taxon>
        <taxon>Ericales</taxon>
        <taxon>Theaceae</taxon>
        <taxon>Camellia</taxon>
    </lineage>
</organism>
<evidence type="ECO:0000313" key="1">
    <source>
        <dbReference type="EMBL" id="KAI7995830.1"/>
    </source>
</evidence>
<proteinExistence type="predicted"/>
<evidence type="ECO:0000313" key="2">
    <source>
        <dbReference type="Proteomes" id="UP001060215"/>
    </source>
</evidence>
<comment type="caution">
    <text evidence="1">The sequence shown here is derived from an EMBL/GenBank/DDBJ whole genome shotgun (WGS) entry which is preliminary data.</text>
</comment>
<dbReference type="Proteomes" id="UP001060215">
    <property type="component" value="Chromosome 12"/>
</dbReference>
<dbReference type="EMBL" id="CM045769">
    <property type="protein sequence ID" value="KAI7995830.1"/>
    <property type="molecule type" value="Genomic_DNA"/>
</dbReference>
<reference evidence="1 2" key="1">
    <citation type="journal article" date="2022" name="Plant J.">
        <title>Chromosome-level genome of Camellia lanceoleosa provides a valuable resource for understanding genome evolution and self-incompatibility.</title>
        <authorList>
            <person name="Gong W."/>
            <person name="Xiao S."/>
            <person name="Wang L."/>
            <person name="Liao Z."/>
            <person name="Chang Y."/>
            <person name="Mo W."/>
            <person name="Hu G."/>
            <person name="Li W."/>
            <person name="Zhao G."/>
            <person name="Zhu H."/>
            <person name="Hu X."/>
            <person name="Ji K."/>
            <person name="Xiang X."/>
            <person name="Song Q."/>
            <person name="Yuan D."/>
            <person name="Jin S."/>
            <person name="Zhang L."/>
        </authorList>
    </citation>
    <scope>NUCLEOTIDE SEQUENCE [LARGE SCALE GENOMIC DNA]</scope>
    <source>
        <strain evidence="1">SQ_2022a</strain>
    </source>
</reference>
<protein>
    <submittedName>
        <fullName evidence="1">Uncharacterized protein</fullName>
    </submittedName>
</protein>